<keyword evidence="2" id="KW-1185">Reference proteome</keyword>
<dbReference type="Proteomes" id="UP000199215">
    <property type="component" value="Unassembled WGS sequence"/>
</dbReference>
<accession>A0A1H6I3Z4</accession>
<evidence type="ECO:0000313" key="1">
    <source>
        <dbReference type="EMBL" id="SEH42247.1"/>
    </source>
</evidence>
<name>A0A1H6I3Z4_9EURY</name>
<evidence type="ECO:0000313" key="2">
    <source>
        <dbReference type="Proteomes" id="UP000199215"/>
    </source>
</evidence>
<dbReference type="EMBL" id="FNWU01000001">
    <property type="protein sequence ID" value="SEH42247.1"/>
    <property type="molecule type" value="Genomic_DNA"/>
</dbReference>
<reference evidence="1 2" key="1">
    <citation type="submission" date="2016-10" db="EMBL/GenBank/DDBJ databases">
        <authorList>
            <person name="de Groot N.N."/>
        </authorList>
    </citation>
    <scope>NUCLEOTIDE SEQUENCE [LARGE SCALE GENOMIC DNA]</scope>
    <source>
        <strain evidence="1 2">IBRC-M10418</strain>
    </source>
</reference>
<sequence length="62" mass="7011">MWTDGGARTETDRAAEAEAVVEAFLDRDLVDGDTRSELRRLLAADRPVEALRIATRQRRKGR</sequence>
<dbReference type="AlphaFoldDB" id="A0A1H6I3Z4"/>
<protein>
    <submittedName>
        <fullName evidence="1">Uncharacterized protein</fullName>
    </submittedName>
</protein>
<organism evidence="1 2">
    <name type="scientific">Halopenitus malekzadehii</name>
    <dbReference type="NCBI Taxonomy" id="1267564"/>
    <lineage>
        <taxon>Archaea</taxon>
        <taxon>Methanobacteriati</taxon>
        <taxon>Methanobacteriota</taxon>
        <taxon>Stenosarchaea group</taxon>
        <taxon>Halobacteria</taxon>
        <taxon>Halobacteriales</taxon>
        <taxon>Haloferacaceae</taxon>
        <taxon>Halopenitus</taxon>
    </lineage>
</organism>
<proteinExistence type="predicted"/>
<gene>
    <name evidence="1" type="ORF">SAMN05192561_101877</name>
</gene>